<proteinExistence type="predicted"/>
<protein>
    <submittedName>
        <fullName evidence="1">Uncharacterized protein</fullName>
    </submittedName>
</protein>
<reference evidence="1 2" key="1">
    <citation type="submission" date="2018-06" db="EMBL/GenBank/DDBJ databases">
        <authorList>
            <consortium name="Pathogen Informatics"/>
            <person name="Doyle S."/>
        </authorList>
    </citation>
    <scope>NUCLEOTIDE SEQUENCE [LARGE SCALE GENOMIC DNA]</scope>
    <source>
        <strain evidence="1 2">NCTC13043</strain>
    </source>
</reference>
<evidence type="ECO:0000313" key="2">
    <source>
        <dbReference type="Proteomes" id="UP000254235"/>
    </source>
</evidence>
<name>A0A379EZ50_9BACT</name>
<sequence>MICHLVRHSVSLFLLAYRLYLLGRARTAKAGNTIRIDNNKK</sequence>
<accession>A0A379EZ50</accession>
<dbReference type="EMBL" id="UGTP01000001">
    <property type="protein sequence ID" value="SUC11678.1"/>
    <property type="molecule type" value="Genomic_DNA"/>
</dbReference>
<dbReference type="AlphaFoldDB" id="A0A379EZ50"/>
<dbReference type="Proteomes" id="UP000254235">
    <property type="component" value="Unassembled WGS sequence"/>
</dbReference>
<organism evidence="1 2">
    <name type="scientific">Prevotella pallens</name>
    <dbReference type="NCBI Taxonomy" id="60133"/>
    <lineage>
        <taxon>Bacteria</taxon>
        <taxon>Pseudomonadati</taxon>
        <taxon>Bacteroidota</taxon>
        <taxon>Bacteroidia</taxon>
        <taxon>Bacteroidales</taxon>
        <taxon>Prevotellaceae</taxon>
        <taxon>Prevotella</taxon>
    </lineage>
</organism>
<evidence type="ECO:0000313" key="1">
    <source>
        <dbReference type="EMBL" id="SUC11678.1"/>
    </source>
</evidence>
<gene>
    <name evidence="1" type="ORF">NCTC13043_00534</name>
</gene>